<proteinExistence type="predicted"/>
<protein>
    <submittedName>
        <fullName evidence="2">Arylesterase</fullName>
    </submittedName>
</protein>
<dbReference type="RefSeq" id="WP_102246987.1">
    <property type="nucleotide sequence ID" value="NZ_CP025682.1"/>
</dbReference>
<dbReference type="Gene3D" id="3.40.50.1110">
    <property type="entry name" value="SGNH hydrolase"/>
    <property type="match status" value="1"/>
</dbReference>
<dbReference type="OrthoDB" id="9786188at2"/>
<sequence>MSCCLWSLPVLLRRLLNTALLLLVAIFITGCEQSAPDRFDPLPPDAVVLVIGDSLVDGTGARQGEGWPERLAQATGWKVINAGAPDDTSADARRRLPELLDMHAPQAVIIAVGGNDFLRNLPADDTRANLNAMVRRARSVTQHVALMAIPEKSTGAILLGNLSDHALYAELAEEHKLPLIRGVVSDVLSDTRLRADRIHANARGYARIAQGVEDALRAYGWTP</sequence>
<dbReference type="GO" id="GO:0004622">
    <property type="term" value="F:phosphatidylcholine lysophospholipase activity"/>
    <property type="evidence" value="ECO:0007669"/>
    <property type="project" value="TreeGrafter"/>
</dbReference>
<reference evidence="2 3" key="1">
    <citation type="submission" date="2018-01" db="EMBL/GenBank/DDBJ databases">
        <authorList>
            <person name="Fu G.-Y."/>
        </authorList>
    </citation>
    <scope>NUCLEOTIDE SEQUENCE [LARGE SCALE GENOMIC DNA]</scope>
    <source>
        <strain evidence="2 3">SY39</strain>
    </source>
</reference>
<feature type="domain" description="SGNH hydrolase-type esterase" evidence="1">
    <location>
        <begin position="50"/>
        <end position="207"/>
    </location>
</feature>
<dbReference type="Proteomes" id="UP000242205">
    <property type="component" value="Chromosome"/>
</dbReference>
<keyword evidence="3" id="KW-1185">Reference proteome</keyword>
<name>A0A2I6S6R4_9RHOO</name>
<accession>A0A2I6S6R4</accession>
<gene>
    <name evidence="2" type="ORF">C0099_08230</name>
</gene>
<dbReference type="PANTHER" id="PTHR30383:SF24">
    <property type="entry name" value="THIOESTERASE 1_PROTEASE 1_LYSOPHOSPHOLIPASE L1"/>
    <property type="match status" value="1"/>
</dbReference>
<dbReference type="Pfam" id="PF13472">
    <property type="entry name" value="Lipase_GDSL_2"/>
    <property type="match status" value="1"/>
</dbReference>
<evidence type="ECO:0000259" key="1">
    <source>
        <dbReference type="Pfam" id="PF13472"/>
    </source>
</evidence>
<dbReference type="InterPro" id="IPR051532">
    <property type="entry name" value="Ester_Hydrolysis_Enzymes"/>
</dbReference>
<dbReference type="SUPFAM" id="SSF52266">
    <property type="entry name" value="SGNH hydrolase"/>
    <property type="match status" value="1"/>
</dbReference>
<dbReference type="EMBL" id="CP025682">
    <property type="protein sequence ID" value="AUN94921.1"/>
    <property type="molecule type" value="Genomic_DNA"/>
</dbReference>
<dbReference type="AlphaFoldDB" id="A0A2I6S6R4"/>
<dbReference type="PANTHER" id="PTHR30383">
    <property type="entry name" value="THIOESTERASE 1/PROTEASE 1/LYSOPHOSPHOLIPASE L1"/>
    <property type="match status" value="1"/>
</dbReference>
<dbReference type="InterPro" id="IPR013830">
    <property type="entry name" value="SGNH_hydro"/>
</dbReference>
<evidence type="ECO:0000313" key="3">
    <source>
        <dbReference type="Proteomes" id="UP000242205"/>
    </source>
</evidence>
<dbReference type="InterPro" id="IPR036514">
    <property type="entry name" value="SGNH_hydro_sf"/>
</dbReference>
<dbReference type="KEGG" id="atw:C0099_08230"/>
<evidence type="ECO:0000313" key="2">
    <source>
        <dbReference type="EMBL" id="AUN94921.1"/>
    </source>
</evidence>
<organism evidence="2 3">
    <name type="scientific">Pseudazoarcus pumilus</name>
    <dbReference type="NCBI Taxonomy" id="2067960"/>
    <lineage>
        <taxon>Bacteria</taxon>
        <taxon>Pseudomonadati</taxon>
        <taxon>Pseudomonadota</taxon>
        <taxon>Betaproteobacteria</taxon>
        <taxon>Rhodocyclales</taxon>
        <taxon>Zoogloeaceae</taxon>
        <taxon>Pseudazoarcus</taxon>
    </lineage>
</organism>